<dbReference type="PANTHER" id="PTHR43266">
    <property type="entry name" value="MACROLIDE-EFFLUX PROTEIN"/>
    <property type="match status" value="1"/>
</dbReference>
<evidence type="ECO:0000256" key="3">
    <source>
        <dbReference type="ARBA" id="ARBA00022475"/>
    </source>
</evidence>
<evidence type="ECO:0000256" key="2">
    <source>
        <dbReference type="ARBA" id="ARBA00022448"/>
    </source>
</evidence>
<feature type="transmembrane region" description="Helical" evidence="7">
    <location>
        <begin position="319"/>
        <end position="341"/>
    </location>
</feature>
<organism evidence="8">
    <name type="scientific">uncultured marine group II/III euryarchaeote AD1000_87_G01</name>
    <dbReference type="NCBI Taxonomy" id="1457818"/>
    <lineage>
        <taxon>Archaea</taxon>
        <taxon>Methanobacteriati</taxon>
        <taxon>Methanobacteriota</taxon>
        <taxon>environmental samples</taxon>
    </lineage>
</organism>
<dbReference type="SUPFAM" id="SSF103473">
    <property type="entry name" value="MFS general substrate transporter"/>
    <property type="match status" value="1"/>
</dbReference>
<sequence length="420" mass="44706">MAKIGYIQLLRSNRPFRRLFVANEISFIGDWFTVIALFILAGEATDNSPLAIAGVLAARSFSLAAAQTFTGMLADRYSRKGLMIGANLASLIILVFVLSFDLLGSLTSVYILAVVMVAARAVFDPAEYAYLPNICSEEELLTANALASGGWSVALGLGSAIGGLTISLYGIETALWIDCATFALAALGVMTLPPGGPDTSERKSASPRVVFGEIVDGWRYINSNPSIRRIVFAKGLWASGGGAQVFLLVLIGMEAGFGEVAAGVGILFMVRGFGSGFGPLAGRPLMENDSLRPYLIGLAVGVCGAFYIAVSAVEWTKFVLLLVFLSHAASGLNWVLSTTFLQERSDDEWRGRVAGTDHFVITLMMGVSAISAGYIMENGLLDLREVIAATGLVQIALGIIWTSLYSKEEKELLDQSLQAS</sequence>
<dbReference type="CDD" id="cd06173">
    <property type="entry name" value="MFS_MefA_like"/>
    <property type="match status" value="1"/>
</dbReference>
<keyword evidence="5 7" id="KW-1133">Transmembrane helix</keyword>
<protein>
    <submittedName>
        <fullName evidence="8">Major facilitator superfamily protein</fullName>
    </submittedName>
</protein>
<dbReference type="Pfam" id="PF07690">
    <property type="entry name" value="MFS_1"/>
    <property type="match status" value="1"/>
</dbReference>
<dbReference type="GO" id="GO:0005886">
    <property type="term" value="C:plasma membrane"/>
    <property type="evidence" value="ECO:0007669"/>
    <property type="project" value="UniProtKB-SubCell"/>
</dbReference>
<evidence type="ECO:0000256" key="1">
    <source>
        <dbReference type="ARBA" id="ARBA00004651"/>
    </source>
</evidence>
<keyword evidence="3" id="KW-1003">Cell membrane</keyword>
<feature type="transmembrane region" description="Helical" evidence="7">
    <location>
        <begin position="144"/>
        <end position="169"/>
    </location>
</feature>
<evidence type="ECO:0000256" key="4">
    <source>
        <dbReference type="ARBA" id="ARBA00022692"/>
    </source>
</evidence>
<dbReference type="InterPro" id="IPR011701">
    <property type="entry name" value="MFS"/>
</dbReference>
<keyword evidence="2" id="KW-0813">Transport</keyword>
<evidence type="ECO:0000256" key="6">
    <source>
        <dbReference type="ARBA" id="ARBA00023136"/>
    </source>
</evidence>
<keyword evidence="4 7" id="KW-0812">Transmembrane</keyword>
<accession>A0A075G009</accession>
<comment type="subcellular location">
    <subcellularLocation>
        <location evidence="1">Cell membrane</location>
        <topology evidence="1">Multi-pass membrane protein</topology>
    </subcellularLocation>
</comment>
<feature type="transmembrane region" description="Helical" evidence="7">
    <location>
        <begin position="294"/>
        <end position="313"/>
    </location>
</feature>
<feature type="transmembrane region" description="Helical" evidence="7">
    <location>
        <begin position="261"/>
        <end position="282"/>
    </location>
</feature>
<proteinExistence type="predicted"/>
<name>A0A075G009_9EURY</name>
<dbReference type="PANTHER" id="PTHR43266:SF2">
    <property type="entry name" value="MAJOR FACILITATOR SUPERFAMILY (MFS) PROFILE DOMAIN-CONTAINING PROTEIN"/>
    <property type="match status" value="1"/>
</dbReference>
<feature type="transmembrane region" description="Helical" evidence="7">
    <location>
        <begin position="353"/>
        <end position="374"/>
    </location>
</feature>
<feature type="transmembrane region" description="Helical" evidence="7">
    <location>
        <begin position="48"/>
        <end position="69"/>
    </location>
</feature>
<dbReference type="InterPro" id="IPR036259">
    <property type="entry name" value="MFS_trans_sf"/>
</dbReference>
<reference evidence="8" key="1">
    <citation type="journal article" date="2014" name="Genome Biol. Evol.">
        <title>Pangenome evidence for extensive interdomain horizontal transfer affecting lineage core and shell genes in uncultured planktonic thaumarchaeota and euryarchaeota.</title>
        <authorList>
            <person name="Deschamps P."/>
            <person name="Zivanovic Y."/>
            <person name="Moreira D."/>
            <person name="Rodriguez-Valera F."/>
            <person name="Lopez-Garcia P."/>
        </authorList>
    </citation>
    <scope>NUCLEOTIDE SEQUENCE</scope>
</reference>
<feature type="transmembrane region" description="Helical" evidence="7">
    <location>
        <begin position="386"/>
        <end position="405"/>
    </location>
</feature>
<dbReference type="Gene3D" id="1.20.1250.20">
    <property type="entry name" value="MFS general substrate transporter like domains"/>
    <property type="match status" value="1"/>
</dbReference>
<dbReference type="AlphaFoldDB" id="A0A075G009"/>
<feature type="transmembrane region" description="Helical" evidence="7">
    <location>
        <begin position="81"/>
        <end position="100"/>
    </location>
</feature>
<feature type="transmembrane region" description="Helical" evidence="7">
    <location>
        <begin position="21"/>
        <end position="42"/>
    </location>
</feature>
<evidence type="ECO:0000256" key="7">
    <source>
        <dbReference type="SAM" id="Phobius"/>
    </source>
</evidence>
<feature type="transmembrane region" description="Helical" evidence="7">
    <location>
        <begin position="236"/>
        <end position="255"/>
    </location>
</feature>
<dbReference type="GO" id="GO:0022857">
    <property type="term" value="F:transmembrane transporter activity"/>
    <property type="evidence" value="ECO:0007669"/>
    <property type="project" value="InterPro"/>
</dbReference>
<keyword evidence="6 7" id="KW-0472">Membrane</keyword>
<dbReference type="EMBL" id="KF900488">
    <property type="protein sequence ID" value="AIE96759.1"/>
    <property type="molecule type" value="Genomic_DNA"/>
</dbReference>
<evidence type="ECO:0000256" key="5">
    <source>
        <dbReference type="ARBA" id="ARBA00022989"/>
    </source>
</evidence>
<evidence type="ECO:0000313" key="8">
    <source>
        <dbReference type="EMBL" id="AIE96759.1"/>
    </source>
</evidence>